<protein>
    <submittedName>
        <fullName evidence="1 3">Uncharacterized protein</fullName>
    </submittedName>
</protein>
<sequence length="107" mass="11520">MYIICDEKHTKLSNSERNEAGKLHRVGDCCIIKAAILFALNNTDDEQRLIRLCVASSTASASLSSSPSFLSLFVPPLGFSLFRSSLFSFLICSSDPGDSETGGLSVL</sequence>
<dbReference type="WBParaSite" id="SCUD_0001121801-mRNA-1">
    <property type="protein sequence ID" value="SCUD_0001121801-mRNA-1"/>
    <property type="gene ID" value="SCUD_0001121801"/>
</dbReference>
<organism evidence="3">
    <name type="scientific">Schistosoma curassoni</name>
    <dbReference type="NCBI Taxonomy" id="6186"/>
    <lineage>
        <taxon>Eukaryota</taxon>
        <taxon>Metazoa</taxon>
        <taxon>Spiralia</taxon>
        <taxon>Lophotrochozoa</taxon>
        <taxon>Platyhelminthes</taxon>
        <taxon>Trematoda</taxon>
        <taxon>Digenea</taxon>
        <taxon>Strigeidida</taxon>
        <taxon>Schistosomatoidea</taxon>
        <taxon>Schistosomatidae</taxon>
        <taxon>Schistosoma</taxon>
    </lineage>
</organism>
<proteinExistence type="predicted"/>
<evidence type="ECO:0000313" key="3">
    <source>
        <dbReference type="WBParaSite" id="SCUD_0001121801-mRNA-1"/>
    </source>
</evidence>
<dbReference type="Proteomes" id="UP000279833">
    <property type="component" value="Unassembled WGS sequence"/>
</dbReference>
<reference evidence="3" key="1">
    <citation type="submission" date="2016-06" db="UniProtKB">
        <authorList>
            <consortium name="WormBaseParasite"/>
        </authorList>
    </citation>
    <scope>IDENTIFICATION</scope>
</reference>
<accession>A0A183K889</accession>
<keyword evidence="2" id="KW-1185">Reference proteome</keyword>
<dbReference type="AlphaFoldDB" id="A0A183K889"/>
<name>A0A183K889_9TREM</name>
<gene>
    <name evidence="1" type="ORF">SCUD_LOCUS11218</name>
</gene>
<reference evidence="1 2" key="2">
    <citation type="submission" date="2018-11" db="EMBL/GenBank/DDBJ databases">
        <authorList>
            <consortium name="Pathogen Informatics"/>
        </authorList>
    </citation>
    <scope>NUCLEOTIDE SEQUENCE [LARGE SCALE GENOMIC DNA]</scope>
    <source>
        <strain evidence="1">Dakar</strain>
        <strain evidence="2">Dakar, Senegal</strain>
    </source>
</reference>
<dbReference type="EMBL" id="UZAK01034269">
    <property type="protein sequence ID" value="VDP43583.1"/>
    <property type="molecule type" value="Genomic_DNA"/>
</dbReference>
<evidence type="ECO:0000313" key="1">
    <source>
        <dbReference type="EMBL" id="VDP43583.1"/>
    </source>
</evidence>
<evidence type="ECO:0000313" key="2">
    <source>
        <dbReference type="Proteomes" id="UP000279833"/>
    </source>
</evidence>